<dbReference type="Pfam" id="PF25559">
    <property type="entry name" value="DUF7931"/>
    <property type="match status" value="1"/>
</dbReference>
<dbReference type="AlphaFoldDB" id="A0A6C0TWC0"/>
<proteinExistence type="predicted"/>
<dbReference type="Gene3D" id="3.40.630.30">
    <property type="match status" value="1"/>
</dbReference>
<dbReference type="Pfam" id="PF13673">
    <property type="entry name" value="Acetyltransf_10"/>
    <property type="match status" value="1"/>
</dbReference>
<dbReference type="PROSITE" id="PS51186">
    <property type="entry name" value="GNAT"/>
    <property type="match status" value="1"/>
</dbReference>
<evidence type="ECO:0000313" key="4">
    <source>
        <dbReference type="EMBL" id="QIB64076.1"/>
    </source>
</evidence>
<evidence type="ECO:0000256" key="2">
    <source>
        <dbReference type="ARBA" id="ARBA00023315"/>
    </source>
</evidence>
<evidence type="ECO:0000313" key="5">
    <source>
        <dbReference type="Proteomes" id="UP000477680"/>
    </source>
</evidence>
<keyword evidence="2" id="KW-0012">Acyltransferase</keyword>
<evidence type="ECO:0000259" key="3">
    <source>
        <dbReference type="PROSITE" id="PS51186"/>
    </source>
</evidence>
<dbReference type="InterPro" id="IPR050832">
    <property type="entry name" value="Bact_Acetyltransf"/>
</dbReference>
<protein>
    <submittedName>
        <fullName evidence="4">GNAT family N-acetyltransferase</fullName>
    </submittedName>
</protein>
<dbReference type="SUPFAM" id="SSF55729">
    <property type="entry name" value="Acyl-CoA N-acyltransferases (Nat)"/>
    <property type="match status" value="1"/>
</dbReference>
<sequence length="305" mass="34146">MSDKLQVQIADWPRQREILRAIREQVFVVEQSVPREIEWDGRDEEAVHVLGLLEGSPVACGRLLPNGKIGRMAVLARHRGQGIGRALLDALVAAASERGYQQVHLHAQQHASAFYQRAGFIPTGEPFTEAGIAHIAMRRVLREAEAERRSGGIAYPHPFDDCALALCAAARRELCILSPALDHRVFDSQAMADALSALARSYRHSRVRLLVADYRPLVQRGHRLLTLARRVPSSVHLQLLPEHPQWRGETLVIRDRSGVLYRTEDADKAVLYAPDSPASTAPHRELFEELWGCSAVHPEFRKLSL</sequence>
<organism evidence="4 5">
    <name type="scientific">Kineobactrum salinum</name>
    <dbReference type="NCBI Taxonomy" id="2708301"/>
    <lineage>
        <taxon>Bacteria</taxon>
        <taxon>Pseudomonadati</taxon>
        <taxon>Pseudomonadota</taxon>
        <taxon>Gammaproteobacteria</taxon>
        <taxon>Cellvibrionales</taxon>
        <taxon>Halieaceae</taxon>
        <taxon>Kineobactrum</taxon>
    </lineage>
</organism>
<dbReference type="EMBL" id="CP048711">
    <property type="protein sequence ID" value="QIB64076.1"/>
    <property type="molecule type" value="Genomic_DNA"/>
</dbReference>
<dbReference type="CDD" id="cd04301">
    <property type="entry name" value="NAT_SF"/>
    <property type="match status" value="1"/>
</dbReference>
<name>A0A6C0TWC0_9GAMM</name>
<evidence type="ECO:0000256" key="1">
    <source>
        <dbReference type="ARBA" id="ARBA00022679"/>
    </source>
</evidence>
<dbReference type="InterPro" id="IPR000182">
    <property type="entry name" value="GNAT_dom"/>
</dbReference>
<dbReference type="Proteomes" id="UP000477680">
    <property type="component" value="Chromosome"/>
</dbReference>
<dbReference type="InterPro" id="IPR057691">
    <property type="entry name" value="DUF7931"/>
</dbReference>
<dbReference type="GO" id="GO:0016747">
    <property type="term" value="F:acyltransferase activity, transferring groups other than amino-acyl groups"/>
    <property type="evidence" value="ECO:0007669"/>
    <property type="project" value="InterPro"/>
</dbReference>
<reference evidence="4 5" key="1">
    <citation type="submission" date="2020-02" db="EMBL/GenBank/DDBJ databases">
        <title>Genome sequencing for Kineobactrum sp. M2.</title>
        <authorList>
            <person name="Park S.-J."/>
        </authorList>
    </citation>
    <scope>NUCLEOTIDE SEQUENCE [LARGE SCALE GENOMIC DNA]</scope>
    <source>
        <strain evidence="4 5">M2</strain>
    </source>
</reference>
<dbReference type="KEGG" id="kim:G3T16_00180"/>
<dbReference type="PANTHER" id="PTHR43877">
    <property type="entry name" value="AMINOALKYLPHOSPHONATE N-ACETYLTRANSFERASE-RELATED-RELATED"/>
    <property type="match status" value="1"/>
</dbReference>
<keyword evidence="1 4" id="KW-0808">Transferase</keyword>
<dbReference type="InterPro" id="IPR016181">
    <property type="entry name" value="Acyl_CoA_acyltransferase"/>
</dbReference>
<gene>
    <name evidence="4" type="ORF">G3T16_00180</name>
</gene>
<keyword evidence="5" id="KW-1185">Reference proteome</keyword>
<accession>A0A6C0TWC0</accession>
<feature type="domain" description="N-acetyltransferase" evidence="3">
    <location>
        <begin position="7"/>
        <end position="142"/>
    </location>
</feature>
<dbReference type="RefSeq" id="WP_163493327.1">
    <property type="nucleotide sequence ID" value="NZ_CP048711.1"/>
</dbReference>